<dbReference type="InterPro" id="IPR029058">
    <property type="entry name" value="AB_hydrolase_fold"/>
</dbReference>
<dbReference type="Pfam" id="PF02450">
    <property type="entry name" value="LCAT"/>
    <property type="match status" value="1"/>
</dbReference>
<dbReference type="Proteomes" id="UP000229056">
    <property type="component" value="Unassembled WGS sequence"/>
</dbReference>
<dbReference type="PANTHER" id="PTHR11440">
    <property type="entry name" value="LECITHIN-CHOLESTEROL ACYLTRANSFERASE-RELATED"/>
    <property type="match status" value="1"/>
</dbReference>
<evidence type="ECO:0000313" key="2">
    <source>
        <dbReference type="Proteomes" id="UP000229056"/>
    </source>
</evidence>
<dbReference type="EMBL" id="PEZY01000012">
    <property type="protein sequence ID" value="PIS05815.1"/>
    <property type="molecule type" value="Genomic_DNA"/>
</dbReference>
<dbReference type="Gene3D" id="3.40.50.1820">
    <property type="entry name" value="alpha/beta hydrolase"/>
    <property type="match status" value="1"/>
</dbReference>
<evidence type="ECO:0000313" key="1">
    <source>
        <dbReference type="EMBL" id="PIS05815.1"/>
    </source>
</evidence>
<accession>A0A2H0W373</accession>
<dbReference type="SUPFAM" id="SSF53474">
    <property type="entry name" value="alpha/beta-Hydrolases"/>
    <property type="match status" value="1"/>
</dbReference>
<sequence>MNYLKSDLIKYLILTIFVLSGFFMYTNPVQAIYATTTSPALSGYNFQNISGDYIADSSFWFDGEHFRFSFTPTRDFYTVFYHYGDRIAHYPYYFTYLTASYFFQSGGGGGHGAYFVENLDDLNNYQAGNSIFFLWEAGQRYDSYIIDGDIASSGLTEDNLYLNWHFKDNPDDKLKLDYSYVKFASRYFDSINNTHPKNYINYDYVPEDYKLDPVIIVPGILGSWDLGGGWQLDPILNTYDNLWEALKLAGYEEGVNLFAFTYNWRLSNVYSAMEFKNKIDEVKAVCDCDKVDIVAHSMGGLVARAYVEMGDYENDIDQLIFLSTPHRGSVVSYLTWEGGEVGFKKNEQLQQRIFKVEAEFNGYGSVYDYVRELPMKSVEEVLPVFNYLKDKSLDDNWQIRDYSHNYPHNLFLELLNNPSQLDKLNNIDITNIIANSGEATVNYLKVISKDFIDGQWQYGYPDGFYSAFGDHGIEYGPGDGTVPYTSNSKFYNFSDVIINSSHNQVVTDAQKVVIKELTGNEPTVEVRKNIFSKYLLIRIFSPADFVVVAPDGKRVGKDFTNNSSVNEIDGAFYSGFESGPEFVVIPDPLEGKYNVDLQGTGTGEYKLSVSLIDDNQAIDSDYSGFVTPGGVDSYNINLLANSISSLTPQINTLEELLEEIDTIYQKGWLNHFGSKNALVSQLKNGFKNNQQFDQLNKFLANMLEKKRINQQAYGIITSALINIKNNL</sequence>
<dbReference type="InterPro" id="IPR003386">
    <property type="entry name" value="LACT/PDAT_acylTrfase"/>
</dbReference>
<dbReference type="GO" id="GO:0006629">
    <property type="term" value="P:lipid metabolic process"/>
    <property type="evidence" value="ECO:0007669"/>
    <property type="project" value="InterPro"/>
</dbReference>
<comment type="caution">
    <text evidence="1">The sequence shown here is derived from an EMBL/GenBank/DDBJ whole genome shotgun (WGS) entry which is preliminary data.</text>
</comment>
<reference evidence="2" key="1">
    <citation type="submission" date="2017-09" db="EMBL/GenBank/DDBJ databases">
        <title>Depth-based differentiation of microbial function through sediment-hosted aquifers and enrichment of novel symbionts in the deep terrestrial subsurface.</title>
        <authorList>
            <person name="Probst A.J."/>
            <person name="Ladd B."/>
            <person name="Jarett J.K."/>
            <person name="Geller-Mcgrath D.E."/>
            <person name="Sieber C.M.K."/>
            <person name="Emerson J.B."/>
            <person name="Anantharaman K."/>
            <person name="Thomas B.C."/>
            <person name="Malmstrom R."/>
            <person name="Stieglmeier M."/>
            <person name="Klingl A."/>
            <person name="Woyke T."/>
            <person name="Ryan C.M."/>
            <person name="Banfield J.F."/>
        </authorList>
    </citation>
    <scope>NUCLEOTIDE SEQUENCE [LARGE SCALE GENOMIC DNA]</scope>
</reference>
<proteinExistence type="predicted"/>
<gene>
    <name evidence="1" type="ORF">COT80_03555</name>
</gene>
<name>A0A2H0W373_9BACT</name>
<dbReference type="AlphaFoldDB" id="A0A2H0W373"/>
<protein>
    <recommendedName>
        <fullName evidence="3">PGAP1 family protein</fullName>
    </recommendedName>
</protein>
<evidence type="ECO:0008006" key="3">
    <source>
        <dbReference type="Google" id="ProtNLM"/>
    </source>
</evidence>
<dbReference type="GO" id="GO:0008374">
    <property type="term" value="F:O-acyltransferase activity"/>
    <property type="evidence" value="ECO:0007669"/>
    <property type="project" value="InterPro"/>
</dbReference>
<organism evidence="1 2">
    <name type="scientific">Candidatus Buchananbacteria bacterium CG10_big_fil_rev_8_21_14_0_10_33_19</name>
    <dbReference type="NCBI Taxonomy" id="1974525"/>
    <lineage>
        <taxon>Bacteria</taxon>
        <taxon>Candidatus Buchananiibacteriota</taxon>
    </lineage>
</organism>